<evidence type="ECO:0000313" key="2">
    <source>
        <dbReference type="EMBL" id="SHJ56109.1"/>
    </source>
</evidence>
<dbReference type="Gene3D" id="2.50.20.10">
    <property type="entry name" value="Lipoprotein localisation LolA/LolB/LppX"/>
    <property type="match status" value="1"/>
</dbReference>
<comment type="caution">
    <text evidence="2">The sequence shown here is derived from an EMBL/GenBank/DDBJ whole genome shotgun (WGS) entry which is preliminary data.</text>
</comment>
<dbReference type="EMBL" id="FQZR01000007">
    <property type="protein sequence ID" value="SHJ56109.1"/>
    <property type="molecule type" value="Genomic_DNA"/>
</dbReference>
<dbReference type="Pfam" id="PF17131">
    <property type="entry name" value="LolA_like"/>
    <property type="match status" value="1"/>
</dbReference>
<reference evidence="2 3" key="1">
    <citation type="submission" date="2016-11" db="EMBL/GenBank/DDBJ databases">
        <authorList>
            <person name="Varghese N."/>
            <person name="Submissions S."/>
        </authorList>
    </citation>
    <scope>NUCLEOTIDE SEQUENCE [LARGE SCALE GENOMIC DNA]</scope>
    <source>
        <strain evidence="2 3">DSM 17919</strain>
    </source>
</reference>
<protein>
    <recommendedName>
        <fullName evidence="1">Uncharacterized protein TP-0789 domain-containing protein</fullName>
    </recommendedName>
</protein>
<dbReference type="InterPro" id="IPR033399">
    <property type="entry name" value="TP_0789-like"/>
</dbReference>
<gene>
    <name evidence="2" type="ORF">SAMN05660830_02725</name>
</gene>
<dbReference type="Proteomes" id="UP000184001">
    <property type="component" value="Unassembled WGS sequence"/>
</dbReference>
<sequence length="262" mass="30129">MKISAFFLRAVMTGLFLLLGTVFVIPALAITGKEIALKVDAVDSSRSGEQDIIMVVKRNDEKLVRTMHIKKLRGNDCEKQLILFSEPSDVRGTSFLTWGYKDIKQNDDMWVYMPEAALVRRISGGGKKGAFMRSDFANEDISRREVDDDKHALVGEEELYGVECYVVDMVPVQTDNTNYMKRRVWVRQDIWLPSRIDYYNKSGAVIKRAIFGGYKQIEGIWTATRQLMKSMQRGTQTLLETRKVRYNTALKEEIFSYAVLKR</sequence>
<organism evidence="2 3">
    <name type="scientific">Halodesulfovibrio aestuarii</name>
    <dbReference type="NCBI Taxonomy" id="126333"/>
    <lineage>
        <taxon>Bacteria</taxon>
        <taxon>Pseudomonadati</taxon>
        <taxon>Thermodesulfobacteriota</taxon>
        <taxon>Desulfovibrionia</taxon>
        <taxon>Desulfovibrionales</taxon>
        <taxon>Desulfovibrionaceae</taxon>
        <taxon>Halodesulfovibrio</taxon>
    </lineage>
</organism>
<dbReference type="CDD" id="cd16329">
    <property type="entry name" value="LolA_like"/>
    <property type="match status" value="1"/>
</dbReference>
<proteinExistence type="predicted"/>
<evidence type="ECO:0000313" key="3">
    <source>
        <dbReference type="Proteomes" id="UP000184001"/>
    </source>
</evidence>
<feature type="domain" description="Uncharacterized protein TP-0789" evidence="1">
    <location>
        <begin position="78"/>
        <end position="262"/>
    </location>
</feature>
<dbReference type="AlphaFoldDB" id="A0A8G2FC23"/>
<evidence type="ECO:0000259" key="1">
    <source>
        <dbReference type="Pfam" id="PF17131"/>
    </source>
</evidence>
<accession>A0A8G2FC23</accession>
<dbReference type="RefSeq" id="WP_019999565.1">
    <property type="nucleotide sequence ID" value="NZ_CP192219.1"/>
</dbReference>
<name>A0A8G2FC23_9BACT</name>